<reference evidence="12 13" key="2">
    <citation type="journal article" date="2022" name="Mol. Biol. Evol.">
        <title>Comparative Genomics Reveals Insights into the Divergent Evolution of Astigmatic Mites and Household Pest Adaptations.</title>
        <authorList>
            <person name="Xiong Q."/>
            <person name="Wan A.T."/>
            <person name="Liu X."/>
            <person name="Fung C.S."/>
            <person name="Xiao X."/>
            <person name="Malainual N."/>
            <person name="Hou J."/>
            <person name="Wang L."/>
            <person name="Wang M."/>
            <person name="Yang K.Y."/>
            <person name="Cui Y."/>
            <person name="Leung E.L."/>
            <person name="Nong W."/>
            <person name="Shin S.K."/>
            <person name="Au S.W."/>
            <person name="Jeong K.Y."/>
            <person name="Chew F.T."/>
            <person name="Hui J.H."/>
            <person name="Leung T.F."/>
            <person name="Tungtrongchitr A."/>
            <person name="Zhong N."/>
            <person name="Liu Z."/>
            <person name="Tsui S.K."/>
        </authorList>
    </citation>
    <scope>NUCLEOTIDE SEQUENCE [LARGE SCALE GENOMIC DNA]</scope>
    <source>
        <strain evidence="12">Derp</strain>
    </source>
</reference>
<evidence type="ECO:0000313" key="13">
    <source>
        <dbReference type="Proteomes" id="UP000887458"/>
    </source>
</evidence>
<keyword evidence="12" id="KW-0645">Protease</keyword>
<dbReference type="InterPro" id="IPR050422">
    <property type="entry name" value="X-Pro_aminopeptidase_P"/>
</dbReference>
<feature type="region of interest" description="Disordered" evidence="7">
    <location>
        <begin position="153"/>
        <end position="220"/>
    </location>
</feature>
<feature type="compositionally biased region" description="Low complexity" evidence="7">
    <location>
        <begin position="531"/>
        <end position="544"/>
    </location>
</feature>
<dbReference type="PANTHER" id="PTHR43763">
    <property type="entry name" value="XAA-PRO AMINOPEPTIDASE 1"/>
    <property type="match status" value="1"/>
</dbReference>
<feature type="region of interest" description="Disordered" evidence="7">
    <location>
        <begin position="523"/>
        <end position="544"/>
    </location>
</feature>
<dbReference type="PROSITE" id="PS00491">
    <property type="entry name" value="PROLINE_PEPTIDASE"/>
    <property type="match status" value="1"/>
</dbReference>
<evidence type="ECO:0000259" key="10">
    <source>
        <dbReference type="Pfam" id="PF04500"/>
    </source>
</evidence>
<keyword evidence="13" id="KW-1185">Reference proteome</keyword>
<keyword evidence="2 6" id="KW-0479">Metal-binding</keyword>
<dbReference type="Pfam" id="PF16188">
    <property type="entry name" value="Peptidase_M24_C"/>
    <property type="match status" value="1"/>
</dbReference>
<feature type="compositionally biased region" description="Low complexity" evidence="7">
    <location>
        <begin position="185"/>
        <end position="220"/>
    </location>
</feature>
<dbReference type="Gene3D" id="3.40.350.10">
    <property type="entry name" value="Creatinase/prolidase N-terminal domain"/>
    <property type="match status" value="2"/>
</dbReference>
<evidence type="ECO:0000256" key="4">
    <source>
        <dbReference type="ARBA" id="ARBA00022801"/>
    </source>
</evidence>
<accession>A0ABQ8J6X8</accession>
<evidence type="ECO:0000256" key="3">
    <source>
        <dbReference type="ARBA" id="ARBA00022771"/>
    </source>
</evidence>
<evidence type="ECO:0000259" key="11">
    <source>
        <dbReference type="Pfam" id="PF16188"/>
    </source>
</evidence>
<dbReference type="Gene3D" id="3.90.230.10">
    <property type="entry name" value="Creatinase/methionine aminopeptidase superfamily"/>
    <property type="match status" value="1"/>
</dbReference>
<keyword evidence="4" id="KW-0378">Hydrolase</keyword>
<name>A0ABQ8J6X8_DERPT</name>
<keyword evidence="5" id="KW-0862">Zinc</keyword>
<dbReference type="InterPro" id="IPR032416">
    <property type="entry name" value="Peptidase_M24_C"/>
</dbReference>
<dbReference type="InterPro" id="IPR001131">
    <property type="entry name" value="Peptidase_M24B_aminopep-P_CS"/>
</dbReference>
<keyword evidence="3" id="KW-0863">Zinc-finger</keyword>
<reference evidence="12 13" key="1">
    <citation type="journal article" date="2018" name="J. Allergy Clin. Immunol.">
        <title>High-quality assembly of Dermatophagoides pteronyssinus genome and transcriptome reveals a wide range of novel allergens.</title>
        <authorList>
            <person name="Liu X.Y."/>
            <person name="Yang K.Y."/>
            <person name="Wang M.Q."/>
            <person name="Kwok J.S."/>
            <person name="Zeng X."/>
            <person name="Yang Z."/>
            <person name="Xiao X.J."/>
            <person name="Lau C.P."/>
            <person name="Li Y."/>
            <person name="Huang Z.M."/>
            <person name="Ba J.G."/>
            <person name="Yim A.K."/>
            <person name="Ouyang C.Y."/>
            <person name="Ngai S.M."/>
            <person name="Chan T.F."/>
            <person name="Leung E.L."/>
            <person name="Liu L."/>
            <person name="Liu Z.G."/>
            <person name="Tsui S.K."/>
        </authorList>
    </citation>
    <scope>NUCLEOTIDE SEQUENCE [LARGE SCALE GENOMIC DNA]</scope>
    <source>
        <strain evidence="12">Derp</strain>
    </source>
</reference>
<dbReference type="InterPro" id="IPR007588">
    <property type="entry name" value="Znf_FLYWCH"/>
</dbReference>
<proteinExistence type="inferred from homology"/>
<evidence type="ECO:0000256" key="6">
    <source>
        <dbReference type="RuleBase" id="RU000590"/>
    </source>
</evidence>
<dbReference type="InterPro" id="IPR036005">
    <property type="entry name" value="Creatinase/aminopeptidase-like"/>
</dbReference>
<keyword evidence="12" id="KW-0031">Aminopeptidase</keyword>
<evidence type="ECO:0000256" key="7">
    <source>
        <dbReference type="SAM" id="MobiDB-lite"/>
    </source>
</evidence>
<dbReference type="Pfam" id="PF00557">
    <property type="entry name" value="Peptidase_M24"/>
    <property type="match status" value="1"/>
</dbReference>
<dbReference type="SUPFAM" id="SSF53092">
    <property type="entry name" value="Creatinase/prolidase N-terminal domain"/>
    <property type="match status" value="1"/>
</dbReference>
<comment type="similarity">
    <text evidence="1 6">Belongs to the peptidase M24B family.</text>
</comment>
<comment type="caution">
    <text evidence="12">The sequence shown here is derived from an EMBL/GenBank/DDBJ whole genome shotgun (WGS) entry which is preliminary data.</text>
</comment>
<dbReference type="PANTHER" id="PTHR43763:SF20">
    <property type="entry name" value="XAA-PRO AMINOPEPTIDASE APEPP"/>
    <property type="match status" value="1"/>
</dbReference>
<dbReference type="Pfam" id="PF04500">
    <property type="entry name" value="FLYWCH"/>
    <property type="match status" value="1"/>
</dbReference>
<evidence type="ECO:0000259" key="9">
    <source>
        <dbReference type="Pfam" id="PF01321"/>
    </source>
</evidence>
<dbReference type="CDD" id="cd01085">
    <property type="entry name" value="APP"/>
    <property type="match status" value="1"/>
</dbReference>
<feature type="domain" description="Peptidase M24" evidence="8">
    <location>
        <begin position="650"/>
        <end position="855"/>
    </location>
</feature>
<evidence type="ECO:0000256" key="2">
    <source>
        <dbReference type="ARBA" id="ARBA00022723"/>
    </source>
</evidence>
<dbReference type="GO" id="GO:0004177">
    <property type="term" value="F:aminopeptidase activity"/>
    <property type="evidence" value="ECO:0007669"/>
    <property type="project" value="UniProtKB-KW"/>
</dbReference>
<feature type="compositionally biased region" description="Low complexity" evidence="7">
    <location>
        <begin position="155"/>
        <end position="167"/>
    </location>
</feature>
<feature type="region of interest" description="Disordered" evidence="7">
    <location>
        <begin position="111"/>
        <end position="137"/>
    </location>
</feature>
<feature type="domain" description="FLYWCH-type" evidence="10">
    <location>
        <begin position="15"/>
        <end position="62"/>
    </location>
</feature>
<feature type="domain" description="Creatinase N-terminal" evidence="9">
    <location>
        <begin position="318"/>
        <end position="415"/>
    </location>
</feature>
<dbReference type="Pfam" id="PF01321">
    <property type="entry name" value="Creatinase_N"/>
    <property type="match status" value="1"/>
</dbReference>
<evidence type="ECO:0000313" key="12">
    <source>
        <dbReference type="EMBL" id="KAH9418299.1"/>
    </source>
</evidence>
<evidence type="ECO:0000259" key="8">
    <source>
        <dbReference type="Pfam" id="PF00557"/>
    </source>
</evidence>
<dbReference type="InterPro" id="IPR033740">
    <property type="entry name" value="Pept_M24B"/>
</dbReference>
<dbReference type="Pfam" id="PF16189">
    <property type="entry name" value="Creatinase_N_2"/>
    <property type="match status" value="2"/>
</dbReference>
<dbReference type="EMBL" id="NJHN03000064">
    <property type="protein sequence ID" value="KAH9418299.1"/>
    <property type="molecule type" value="Genomic_DNA"/>
</dbReference>
<evidence type="ECO:0000256" key="5">
    <source>
        <dbReference type="ARBA" id="ARBA00022833"/>
    </source>
</evidence>
<organism evidence="12 13">
    <name type="scientific">Dermatophagoides pteronyssinus</name>
    <name type="common">European house dust mite</name>
    <dbReference type="NCBI Taxonomy" id="6956"/>
    <lineage>
        <taxon>Eukaryota</taxon>
        <taxon>Metazoa</taxon>
        <taxon>Ecdysozoa</taxon>
        <taxon>Arthropoda</taxon>
        <taxon>Chelicerata</taxon>
        <taxon>Arachnida</taxon>
        <taxon>Acari</taxon>
        <taxon>Acariformes</taxon>
        <taxon>Sarcoptiformes</taxon>
        <taxon>Astigmata</taxon>
        <taxon>Psoroptidia</taxon>
        <taxon>Analgoidea</taxon>
        <taxon>Pyroglyphidae</taxon>
        <taxon>Dermatophagoidinae</taxon>
        <taxon>Dermatophagoides</taxon>
    </lineage>
</organism>
<dbReference type="SUPFAM" id="SSF55920">
    <property type="entry name" value="Creatinase/aminopeptidase"/>
    <property type="match status" value="1"/>
</dbReference>
<gene>
    <name evidence="12" type="primary">XPNPEP1</name>
    <name evidence="12" type="ORF">DERP_010166</name>
</gene>
<dbReference type="InterPro" id="IPR000994">
    <property type="entry name" value="Pept_M24"/>
</dbReference>
<feature type="domain" description="Peptidase M24 C-terminal" evidence="11">
    <location>
        <begin position="867"/>
        <end position="931"/>
    </location>
</feature>
<sequence>MRFNNLMESSSACSYVATQRGGVALLYEGHRYNKVRDGKDGTVYWRCSRDRQCPGRAVTVNNRDNFSQAMNLSLPNTNNNVDNNNALYSSLNNQFNLINNQQNILESSFKMKTNSRTPPPPPPSSNLLSHHHHHQLMNKSSYHQYNKLLRNNKYSSSSSQQQQQQQQNASKNNNPFDALNRLALSNSPLNTHSSSSSSSMMINMKSNDSPTSRPSSTSSFSMLNTTPTILLLYNYKMRDNFRSDLDTNFYRRQQQQDQPLNMAVRDKTNILKVLRALMRSAGIQSSDNNAINSEASFHALVVPTSDSHGSEYIAPCDARRQFITDFTGSAGTAVITLNEAALWTDGRYFLQAERELNKQHWILMKQYQPNTPTIGEWLNKVLTPGSRVGVDAHTMSYDLWIKLEQELLLCGNQLIQTPFNLIDQIWTWRPERPFEPVIPLEMKFAGKSFNDKLIEIREKMLKKDAALLVLTALDDIAWLFNLRGSDIDYNPVFFSYAIVSMNRAYLFIDESKLNENSLKHLGINDDDDDNNQNNLKSPSTSTSSTLFDRQTIIMFNKQQQQSPQSMIIEKENESTDDPMSSMFVIEIHPYESINEFIRSFVSLNPRDKIWISNKSNYALVNLIPESRRILTGVSPVCCLKAIKNQIELDGMRRAHIKDAVALCELFAWIEDEVKNNNNSNGGNNNNYVGPSFETIAGSGPNSAIIHYKSTEETNRPITMNEMFLLDCGAQFRDGTTDVTRTIHLGQPSAYEKECFTRVLKGHISLAQCRFPRLTKGQFLDAYARRSLWDVGLDYNHGTGHGVGMFLNVHEPPIGISNRINMDDPGLDEHMILSNEPGFYEPNQFGIRIESLVVTKKDNLKYNFNERGYLGFETITLVPIQTKLLDINLLTLDEIKWINDYHQQCRDIVGKELEKQGQIRALEWLLRETSPITVDK</sequence>
<dbReference type="InterPro" id="IPR000587">
    <property type="entry name" value="Creatinase_N"/>
</dbReference>
<dbReference type="Proteomes" id="UP000887458">
    <property type="component" value="Unassembled WGS sequence"/>
</dbReference>
<dbReference type="Gene3D" id="2.20.25.240">
    <property type="match status" value="1"/>
</dbReference>
<dbReference type="InterPro" id="IPR029149">
    <property type="entry name" value="Creatin/AminoP/Spt16_N"/>
</dbReference>
<evidence type="ECO:0000256" key="1">
    <source>
        <dbReference type="ARBA" id="ARBA00008766"/>
    </source>
</evidence>
<protein>
    <submittedName>
        <fullName evidence="12">Xaa-Pro aminopeptidase 1</fullName>
    </submittedName>
</protein>